<dbReference type="PROSITE" id="PS00364">
    <property type="entry name" value="BACTERIAL_PQQ_2"/>
    <property type="match status" value="1"/>
</dbReference>
<dbReference type="SUPFAM" id="SSF50998">
    <property type="entry name" value="Quinoprotein alcohol dehydrogenase-like"/>
    <property type="match status" value="1"/>
</dbReference>
<dbReference type="Proteomes" id="UP000315677">
    <property type="component" value="Unassembled WGS sequence"/>
</dbReference>
<evidence type="ECO:0000256" key="5">
    <source>
        <dbReference type="ARBA" id="ARBA00023002"/>
    </source>
</evidence>
<evidence type="ECO:0000256" key="1">
    <source>
        <dbReference type="ARBA" id="ARBA00001931"/>
    </source>
</evidence>
<dbReference type="InterPro" id="IPR011047">
    <property type="entry name" value="Quinoprotein_ADH-like_sf"/>
</dbReference>
<evidence type="ECO:0000313" key="7">
    <source>
        <dbReference type="EMBL" id="TQM13661.1"/>
    </source>
</evidence>
<evidence type="ECO:0000256" key="4">
    <source>
        <dbReference type="ARBA" id="ARBA00022891"/>
    </source>
</evidence>
<dbReference type="InterPro" id="IPR001479">
    <property type="entry name" value="Quinoprotein_DH_CS"/>
</dbReference>
<name>A0A543DWG8_9PSEU</name>
<keyword evidence="4" id="KW-0634">PQQ</keyword>
<dbReference type="NCBIfam" id="TIGR03075">
    <property type="entry name" value="PQQ_enz_alc_DH"/>
    <property type="match status" value="1"/>
</dbReference>
<dbReference type="RefSeq" id="WP_142047554.1">
    <property type="nucleotide sequence ID" value="NZ_VFPA01000001.1"/>
</dbReference>
<dbReference type="EMBL" id="VFPA01000001">
    <property type="protein sequence ID" value="TQM13661.1"/>
    <property type="molecule type" value="Genomic_DNA"/>
</dbReference>
<dbReference type="GO" id="GO:0030288">
    <property type="term" value="C:outer membrane-bounded periplasmic space"/>
    <property type="evidence" value="ECO:0007669"/>
    <property type="project" value="InterPro"/>
</dbReference>
<comment type="similarity">
    <text evidence="2">Belongs to the bacterial PQQ dehydrogenase family.</text>
</comment>
<comment type="caution">
    <text evidence="7">The sequence shown here is derived from an EMBL/GenBank/DDBJ whole genome shotgun (WGS) entry which is preliminary data.</text>
</comment>
<comment type="cofactor">
    <cofactor evidence="1">
        <name>pyrroloquinoline quinone</name>
        <dbReference type="ChEBI" id="CHEBI:58442"/>
    </cofactor>
</comment>
<evidence type="ECO:0000256" key="2">
    <source>
        <dbReference type="ARBA" id="ARBA00008156"/>
    </source>
</evidence>
<protein>
    <submittedName>
        <fullName evidence="7">Alcohol dehydrogenase (Cytochrome c)</fullName>
    </submittedName>
</protein>
<accession>A0A543DWG8</accession>
<gene>
    <name evidence="7" type="ORF">FB558_0414</name>
</gene>
<evidence type="ECO:0000259" key="6">
    <source>
        <dbReference type="Pfam" id="PF01011"/>
    </source>
</evidence>
<keyword evidence="8" id="KW-1185">Reference proteome</keyword>
<dbReference type="PANTHER" id="PTHR32303">
    <property type="entry name" value="QUINOPROTEIN ALCOHOL DEHYDROGENASE (CYTOCHROME C)"/>
    <property type="match status" value="1"/>
</dbReference>
<keyword evidence="3" id="KW-0479">Metal-binding</keyword>
<feature type="domain" description="Pyrrolo-quinoline quinone repeat" evidence="6">
    <location>
        <begin position="475"/>
        <end position="533"/>
    </location>
</feature>
<dbReference type="SMART" id="SM00564">
    <property type="entry name" value="PQQ"/>
    <property type="match status" value="6"/>
</dbReference>
<proteinExistence type="inferred from homology"/>
<dbReference type="GO" id="GO:0005509">
    <property type="term" value="F:calcium ion binding"/>
    <property type="evidence" value="ECO:0007669"/>
    <property type="project" value="InterPro"/>
</dbReference>
<evidence type="ECO:0000313" key="8">
    <source>
        <dbReference type="Proteomes" id="UP000315677"/>
    </source>
</evidence>
<reference evidence="7 8" key="1">
    <citation type="submission" date="2019-06" db="EMBL/GenBank/DDBJ databases">
        <title>Sequencing the genomes of 1000 actinobacteria strains.</title>
        <authorList>
            <person name="Klenk H.-P."/>
        </authorList>
    </citation>
    <scope>NUCLEOTIDE SEQUENCE [LARGE SCALE GENOMIC DNA]</scope>
    <source>
        <strain evidence="7 8">DSM 45301</strain>
    </source>
</reference>
<dbReference type="InterPro" id="IPR018391">
    <property type="entry name" value="PQQ_b-propeller_rpt"/>
</dbReference>
<dbReference type="InterPro" id="IPR017512">
    <property type="entry name" value="PQQ_MeOH/EtOH_DH"/>
</dbReference>
<dbReference type="AlphaFoldDB" id="A0A543DWG8"/>
<keyword evidence="5" id="KW-0560">Oxidoreductase</keyword>
<sequence length="567" mass="61704">MTTADYVDAGEAVDQGTLNYKTPGADVAPPVVQGVTYERILKAREEEPHNWLTYYGAYDGQRYSPLDQINTENVKRLLPAWVFQAGTTGLIAGASTYSFEAAPVVVDGVMFVAGWDGWCWALDARTGVEIWRYKHAVPFDVSLCCGNVNRGVAVAKGKVFFVTANAHVLALDATNGKRVWDKTYGDVRAGESATVAPLVVKNMVIVGSSGGEFGVRGHLDAFDVDSGEHVWRCYTVPKPGEPGSETWPEDGEAWARGGANCWLTGTFDAETNLLYVGTGNPAPDFDGDVRPGDNLYTDSIIAVDADSGRIQWHYQCTPHDVWDYDSISECILFESDGRKLLGHFDKNGYFFVLDRTNGERISITPFVDRITWGAITRDGQVTAKVYPDKEGDPVHFYPGPAGAKEWTHAAYSPKTELFYVPVQDTGATATRRRREFKESIPYWGAGVQVDIDDMAGSISAFDAAGEEKWRYRNDLPMCASVLATGGDLVFAGKPSGEFVALDARTGEQLWQFQCGSGHHSSPTTYSVDGRQFIAVPVGWGGWAEGFLPGMLGAGHGSALMAFALPES</sequence>
<dbReference type="Gene3D" id="2.140.10.10">
    <property type="entry name" value="Quinoprotein alcohol dehydrogenase-like superfamily"/>
    <property type="match status" value="1"/>
</dbReference>
<dbReference type="Pfam" id="PF01011">
    <property type="entry name" value="PQQ"/>
    <property type="match status" value="2"/>
</dbReference>
<organism evidence="7 8">
    <name type="scientific">Pseudonocardia kunmingensis</name>
    <dbReference type="NCBI Taxonomy" id="630975"/>
    <lineage>
        <taxon>Bacteria</taxon>
        <taxon>Bacillati</taxon>
        <taxon>Actinomycetota</taxon>
        <taxon>Actinomycetes</taxon>
        <taxon>Pseudonocardiales</taxon>
        <taxon>Pseudonocardiaceae</taxon>
        <taxon>Pseudonocardia</taxon>
    </lineage>
</organism>
<dbReference type="InterPro" id="IPR002372">
    <property type="entry name" value="PQQ_rpt_dom"/>
</dbReference>
<evidence type="ECO:0000256" key="3">
    <source>
        <dbReference type="ARBA" id="ARBA00022723"/>
    </source>
</evidence>
<dbReference type="GO" id="GO:0016020">
    <property type="term" value="C:membrane"/>
    <property type="evidence" value="ECO:0007669"/>
    <property type="project" value="InterPro"/>
</dbReference>
<dbReference type="GO" id="GO:0016614">
    <property type="term" value="F:oxidoreductase activity, acting on CH-OH group of donors"/>
    <property type="evidence" value="ECO:0007669"/>
    <property type="project" value="InterPro"/>
</dbReference>
<feature type="domain" description="Pyrrolo-quinoline quinone repeat" evidence="6">
    <location>
        <begin position="51"/>
        <end position="361"/>
    </location>
</feature>
<dbReference type="OrthoDB" id="256225at2"/>